<dbReference type="EMBL" id="CP003659">
    <property type="protein sequence ID" value="AFZ58496.1"/>
    <property type="molecule type" value="Genomic_DNA"/>
</dbReference>
<keyword evidence="2" id="KW-1185">Reference proteome</keyword>
<dbReference type="KEGG" id="acy:Anacy_3080"/>
<name>K9ZH32_ANACC</name>
<organism evidence="1 2">
    <name type="scientific">Anabaena cylindrica (strain ATCC 27899 / PCC 7122)</name>
    <dbReference type="NCBI Taxonomy" id="272123"/>
    <lineage>
        <taxon>Bacteria</taxon>
        <taxon>Bacillati</taxon>
        <taxon>Cyanobacteriota</taxon>
        <taxon>Cyanophyceae</taxon>
        <taxon>Nostocales</taxon>
        <taxon>Nostocaceae</taxon>
        <taxon>Anabaena</taxon>
    </lineage>
</organism>
<dbReference type="HOGENOM" id="CLU_1718949_0_0_3"/>
<proteinExistence type="predicted"/>
<sequence>MVLYWLKNVKPQHGQGWAYDNRDEMAIPEAQIFRLHWRTRGDEDNAQRPLKYEQIVLVQSARVTHIVELLDDVVYENPEREWSIYRIVKAVWMPPERLLDWSNLPHQEDVFGIKTLPADGLVHDLRTNGMKKFNEYWNNREGLQGFQRHLETIISQIS</sequence>
<dbReference type="OrthoDB" id="574596at2"/>
<reference evidence="2" key="1">
    <citation type="journal article" date="2013" name="Proc. Natl. Acad. Sci. U.S.A.">
        <title>Improving the coverage of the cyanobacterial phylum using diversity-driven genome sequencing.</title>
        <authorList>
            <person name="Shih P.M."/>
            <person name="Wu D."/>
            <person name="Latifi A."/>
            <person name="Axen S.D."/>
            <person name="Fewer D.P."/>
            <person name="Talla E."/>
            <person name="Calteau A."/>
            <person name="Cai F."/>
            <person name="Tandeau de Marsac N."/>
            <person name="Rippka R."/>
            <person name="Herdman M."/>
            <person name="Sivonen K."/>
            <person name="Coursin T."/>
            <person name="Laurent T."/>
            <person name="Goodwin L."/>
            <person name="Nolan M."/>
            <person name="Davenport K.W."/>
            <person name="Han C.S."/>
            <person name="Rubin E.M."/>
            <person name="Eisen J.A."/>
            <person name="Woyke T."/>
            <person name="Gugger M."/>
            <person name="Kerfeld C.A."/>
        </authorList>
    </citation>
    <scope>NUCLEOTIDE SEQUENCE [LARGE SCALE GENOMIC DNA]</scope>
    <source>
        <strain evidence="2">ATCC 27899 / PCC 7122</strain>
    </source>
</reference>
<protein>
    <submittedName>
        <fullName evidence="1">Uncharacterized protein</fullName>
    </submittedName>
</protein>
<evidence type="ECO:0000313" key="2">
    <source>
        <dbReference type="Proteomes" id="UP000010474"/>
    </source>
</evidence>
<accession>K9ZH32</accession>
<dbReference type="Proteomes" id="UP000010474">
    <property type="component" value="Chromosome"/>
</dbReference>
<dbReference type="RefSeq" id="WP_015215123.1">
    <property type="nucleotide sequence ID" value="NC_019771.1"/>
</dbReference>
<dbReference type="eggNOG" id="COG1396">
    <property type="taxonomic scope" value="Bacteria"/>
</dbReference>
<dbReference type="PATRIC" id="fig|272123.3.peg.3361"/>
<evidence type="ECO:0000313" key="1">
    <source>
        <dbReference type="EMBL" id="AFZ58496.1"/>
    </source>
</evidence>
<dbReference type="AlphaFoldDB" id="K9ZH32"/>
<gene>
    <name evidence="1" type="ordered locus">Anacy_3080</name>
</gene>